<proteinExistence type="inferred from homology"/>
<evidence type="ECO:0000313" key="4">
    <source>
        <dbReference type="EMBL" id="RJG49560.1"/>
    </source>
</evidence>
<dbReference type="Gene3D" id="1.20.1050.10">
    <property type="match status" value="1"/>
</dbReference>
<dbReference type="SUPFAM" id="SSF52833">
    <property type="entry name" value="Thioredoxin-like"/>
    <property type="match status" value="1"/>
</dbReference>
<dbReference type="EMBL" id="QZCH01000004">
    <property type="protein sequence ID" value="RJG49560.1"/>
    <property type="molecule type" value="Genomic_DNA"/>
</dbReference>
<gene>
    <name evidence="4" type="ORF">D1Z90_06275</name>
</gene>
<dbReference type="RefSeq" id="WP_119909895.1">
    <property type="nucleotide sequence ID" value="NZ_QZCH01000004.1"/>
</dbReference>
<protein>
    <submittedName>
        <fullName evidence="4">Glutathione S-transferase family protein</fullName>
    </submittedName>
</protein>
<dbReference type="InterPro" id="IPR036282">
    <property type="entry name" value="Glutathione-S-Trfase_C_sf"/>
</dbReference>
<dbReference type="SFLD" id="SFLDS00019">
    <property type="entry name" value="Glutathione_Transferase_(cytos"/>
    <property type="match status" value="1"/>
</dbReference>
<comment type="caution">
    <text evidence="4">The sequence shown here is derived from an EMBL/GenBank/DDBJ whole genome shotgun (WGS) entry which is preliminary data.</text>
</comment>
<dbReference type="InterPro" id="IPR040079">
    <property type="entry name" value="Glutathione_S-Trfase"/>
</dbReference>
<dbReference type="SUPFAM" id="SSF47616">
    <property type="entry name" value="GST C-terminal domain-like"/>
    <property type="match status" value="1"/>
</dbReference>
<dbReference type="AlphaFoldDB" id="A0A418YHJ6"/>
<evidence type="ECO:0000259" key="3">
    <source>
        <dbReference type="PROSITE" id="PS50405"/>
    </source>
</evidence>
<dbReference type="GO" id="GO:0016740">
    <property type="term" value="F:transferase activity"/>
    <property type="evidence" value="ECO:0007669"/>
    <property type="project" value="UniProtKB-KW"/>
</dbReference>
<name>A0A418YHJ6_9GAMM</name>
<feature type="domain" description="GST C-terminal" evidence="3">
    <location>
        <begin position="83"/>
        <end position="203"/>
    </location>
</feature>
<organism evidence="4 5">
    <name type="scientific">Motilimonas pumila</name>
    <dbReference type="NCBI Taxonomy" id="2303987"/>
    <lineage>
        <taxon>Bacteria</taxon>
        <taxon>Pseudomonadati</taxon>
        <taxon>Pseudomonadota</taxon>
        <taxon>Gammaproteobacteria</taxon>
        <taxon>Alteromonadales</taxon>
        <taxon>Alteromonadales genera incertae sedis</taxon>
        <taxon>Motilimonas</taxon>
    </lineage>
</organism>
<dbReference type="Pfam" id="PF02798">
    <property type="entry name" value="GST_N"/>
    <property type="match status" value="1"/>
</dbReference>
<evidence type="ECO:0000313" key="5">
    <source>
        <dbReference type="Proteomes" id="UP000283255"/>
    </source>
</evidence>
<keyword evidence="5" id="KW-1185">Reference proteome</keyword>
<dbReference type="PANTHER" id="PTHR44051:SF2">
    <property type="entry name" value="HYPOTHETICAL GLUTATHIONE S-TRANSFERASE LIKE PROTEIN"/>
    <property type="match status" value="1"/>
</dbReference>
<keyword evidence="4" id="KW-0808">Transferase</keyword>
<reference evidence="4 5" key="1">
    <citation type="submission" date="2018-09" db="EMBL/GenBank/DDBJ databases">
        <authorList>
            <person name="Wang F."/>
        </authorList>
    </citation>
    <scope>NUCLEOTIDE SEQUENCE [LARGE SCALE GENOMIC DNA]</scope>
    <source>
        <strain evidence="4 5">PLHSC7-2</strain>
    </source>
</reference>
<evidence type="ECO:0000256" key="1">
    <source>
        <dbReference type="RuleBase" id="RU003494"/>
    </source>
</evidence>
<dbReference type="PROSITE" id="PS50404">
    <property type="entry name" value="GST_NTER"/>
    <property type="match status" value="1"/>
</dbReference>
<feature type="domain" description="GST N-terminal" evidence="2">
    <location>
        <begin position="1"/>
        <end position="81"/>
    </location>
</feature>
<dbReference type="OrthoDB" id="9797500at2"/>
<dbReference type="Gene3D" id="3.40.30.10">
    <property type="entry name" value="Glutaredoxin"/>
    <property type="match status" value="1"/>
</dbReference>
<dbReference type="CDD" id="cd03056">
    <property type="entry name" value="GST_N_4"/>
    <property type="match status" value="1"/>
</dbReference>
<sequence>MRLHDYLPSGNGYKIRLLQSFLRQPFQLLEYDIIRGETRTSAFLALNPNGKVPVLEISPTKALCESNAILYYLAQTTPYWPVDTWHQAQAMQWLNFEQYSHEPNIATLRFWRKLPSLTQWQQDNIHQKQTAGYAALAVLEQHLGSQDFLVANTLSIADIALYAYTHVASEGGFDLNRFPAVKAWLQRIADHPHYIDIHSREIA</sequence>
<dbReference type="PANTHER" id="PTHR44051">
    <property type="entry name" value="GLUTATHIONE S-TRANSFERASE-RELATED"/>
    <property type="match status" value="1"/>
</dbReference>
<dbReference type="SFLD" id="SFLDG00358">
    <property type="entry name" value="Main_(cytGST)"/>
    <property type="match status" value="1"/>
</dbReference>
<dbReference type="Pfam" id="PF00043">
    <property type="entry name" value="GST_C"/>
    <property type="match status" value="1"/>
</dbReference>
<comment type="similarity">
    <text evidence="1">Belongs to the GST superfamily.</text>
</comment>
<dbReference type="InterPro" id="IPR036249">
    <property type="entry name" value="Thioredoxin-like_sf"/>
</dbReference>
<dbReference type="InterPro" id="IPR004046">
    <property type="entry name" value="GST_C"/>
</dbReference>
<accession>A0A418YHJ6</accession>
<dbReference type="InterPro" id="IPR004045">
    <property type="entry name" value="Glutathione_S-Trfase_N"/>
</dbReference>
<dbReference type="PROSITE" id="PS50405">
    <property type="entry name" value="GST_CTER"/>
    <property type="match status" value="1"/>
</dbReference>
<reference evidence="4 5" key="2">
    <citation type="submission" date="2019-01" db="EMBL/GenBank/DDBJ databases">
        <title>Motilimonas pumilus sp. nov., isolated from the gut of sea cucumber (Apostichopus japonicus).</title>
        <authorList>
            <person name="Wang F.-Q."/>
            <person name="Ren L.-H."/>
            <person name="Lin Y.-W."/>
            <person name="Sun G.-H."/>
            <person name="Du Z.-J."/>
            <person name="Zhao J.-X."/>
            <person name="Liu X.-J."/>
            <person name="Liu L.-J."/>
        </authorList>
    </citation>
    <scope>NUCLEOTIDE SEQUENCE [LARGE SCALE GENOMIC DNA]</scope>
    <source>
        <strain evidence="4 5">PLHSC7-2</strain>
    </source>
</reference>
<evidence type="ECO:0000259" key="2">
    <source>
        <dbReference type="PROSITE" id="PS50404"/>
    </source>
</evidence>
<dbReference type="Proteomes" id="UP000283255">
    <property type="component" value="Unassembled WGS sequence"/>
</dbReference>
<dbReference type="InterPro" id="IPR010987">
    <property type="entry name" value="Glutathione-S-Trfase_C-like"/>
</dbReference>